<keyword evidence="2 3" id="KW-0647">Proteasome</keyword>
<dbReference type="InterPro" id="IPR001353">
    <property type="entry name" value="Proteasome_sua/b"/>
</dbReference>
<protein>
    <submittedName>
        <fullName evidence="6">Proteasome subunit alpha type-4-like</fullName>
    </submittedName>
</protein>
<dbReference type="PROSITE" id="PS51475">
    <property type="entry name" value="PROTEASOME_ALPHA_2"/>
    <property type="match status" value="1"/>
</dbReference>
<dbReference type="Pfam" id="PF10584">
    <property type="entry name" value="Proteasome_A_N"/>
    <property type="match status" value="1"/>
</dbReference>
<dbReference type="InterPro" id="IPR029055">
    <property type="entry name" value="Ntn_hydrolases_N"/>
</dbReference>
<dbReference type="GeneID" id="115633028"/>
<evidence type="ECO:0000256" key="1">
    <source>
        <dbReference type="ARBA" id="ARBA00002000"/>
    </source>
</evidence>
<proteinExistence type="inferred from homology"/>
<dbReference type="PANTHER" id="PTHR11599">
    <property type="entry name" value="PROTEASOME SUBUNIT ALPHA/BETA"/>
    <property type="match status" value="1"/>
</dbReference>
<dbReference type="AlphaFoldDB" id="A0A6J2UDJ9"/>
<evidence type="ECO:0000256" key="3">
    <source>
        <dbReference type="PROSITE-ProRule" id="PRU00808"/>
    </source>
</evidence>
<dbReference type="InterPro" id="IPR050115">
    <property type="entry name" value="Proteasome_alpha"/>
</dbReference>
<reference evidence="6" key="1">
    <citation type="submission" date="2025-08" db="UniProtKB">
        <authorList>
            <consortium name="RefSeq"/>
        </authorList>
    </citation>
    <scope>IDENTIFICATION</scope>
    <source>
        <strain evidence="6">11010-0011.00</strain>
        <tissue evidence="6">Whole body</tissue>
    </source>
</reference>
<evidence type="ECO:0000256" key="2">
    <source>
        <dbReference type="ARBA" id="ARBA00022942"/>
    </source>
</evidence>
<dbReference type="GO" id="GO:0005634">
    <property type="term" value="C:nucleus"/>
    <property type="evidence" value="ECO:0007669"/>
    <property type="project" value="UniProtKB-ARBA"/>
</dbReference>
<dbReference type="GO" id="GO:0006511">
    <property type="term" value="P:ubiquitin-dependent protein catabolic process"/>
    <property type="evidence" value="ECO:0007669"/>
    <property type="project" value="InterPro"/>
</dbReference>
<dbReference type="Gene3D" id="3.60.20.10">
    <property type="entry name" value="Glutamine Phosphoribosylpyrophosphate, subunit 1, domain 1"/>
    <property type="match status" value="1"/>
</dbReference>
<dbReference type="RefSeq" id="XP_030386225.1">
    <property type="nucleotide sequence ID" value="XM_030530365.1"/>
</dbReference>
<keyword evidence="5" id="KW-1185">Reference proteome</keyword>
<dbReference type="Proteomes" id="UP000504634">
    <property type="component" value="Unplaced"/>
</dbReference>
<comment type="similarity">
    <text evidence="3">Belongs to the peptidase T1A family.</text>
</comment>
<accession>A0A6J2UDJ9</accession>
<sequence>MARQFDTRPTIFSSEGRLYQVEYAIETVSYANPCLGIKTEEGIVLVAEHNSSNHCDRMEKIYQLNENTLCGTAGIASDVQVLVGEARAIGQRFQFCYGAIMPTEQLTSHLCDIMQAHTQTGGKRPFGVYMLFAGWDKELGYQLLQSDPSGNYTLWRAVCIGKNFLAATHLLEQELANKTGSISLEDAKQLALRALSRTSLATELLPDMVEVATLQRLQDKTLFTRLEPSEVQALFNKQKAKPTA</sequence>
<name>A0A6J2UDJ9_DROLE</name>
<dbReference type="InterPro" id="IPR000426">
    <property type="entry name" value="Proteasome_asu_N"/>
</dbReference>
<evidence type="ECO:0000313" key="5">
    <source>
        <dbReference type="Proteomes" id="UP000504634"/>
    </source>
</evidence>
<evidence type="ECO:0000313" key="6">
    <source>
        <dbReference type="RefSeq" id="XP_030386225.1"/>
    </source>
</evidence>
<organism evidence="5 6">
    <name type="scientific">Drosophila lebanonensis</name>
    <name type="common">Fruit fly</name>
    <name type="synonym">Scaptodrosophila lebanonensis</name>
    <dbReference type="NCBI Taxonomy" id="7225"/>
    <lineage>
        <taxon>Eukaryota</taxon>
        <taxon>Metazoa</taxon>
        <taxon>Ecdysozoa</taxon>
        <taxon>Arthropoda</taxon>
        <taxon>Hexapoda</taxon>
        <taxon>Insecta</taxon>
        <taxon>Pterygota</taxon>
        <taxon>Neoptera</taxon>
        <taxon>Endopterygota</taxon>
        <taxon>Diptera</taxon>
        <taxon>Brachycera</taxon>
        <taxon>Muscomorpha</taxon>
        <taxon>Ephydroidea</taxon>
        <taxon>Drosophilidae</taxon>
        <taxon>Scaptodrosophila</taxon>
    </lineage>
</organism>
<feature type="domain" description="Proteasome alpha-type subunits" evidence="4">
    <location>
        <begin position="5"/>
        <end position="27"/>
    </location>
</feature>
<gene>
    <name evidence="6" type="primary">LOC115633028</name>
</gene>
<evidence type="ECO:0000259" key="4">
    <source>
        <dbReference type="SMART" id="SM00948"/>
    </source>
</evidence>
<dbReference type="SMART" id="SM00948">
    <property type="entry name" value="Proteasome_A_N"/>
    <property type="match status" value="1"/>
</dbReference>
<comment type="function">
    <text evidence="1">The proteasome is a multicatalytic proteinase complex which is characterized by its ability to cleave peptides with Arg, Phe, Tyr, Leu, and Glu adjacent to the leaving group at neutral or slightly basic pH. The proteasome has an ATP-dependent proteolytic activity.</text>
</comment>
<dbReference type="InterPro" id="IPR023332">
    <property type="entry name" value="Proteasome_alpha-type"/>
</dbReference>
<dbReference type="GO" id="GO:0019773">
    <property type="term" value="C:proteasome core complex, alpha-subunit complex"/>
    <property type="evidence" value="ECO:0007669"/>
    <property type="project" value="UniProtKB-UniRule"/>
</dbReference>
<dbReference type="OrthoDB" id="431557at2759"/>
<dbReference type="Pfam" id="PF00227">
    <property type="entry name" value="Proteasome"/>
    <property type="match status" value="1"/>
</dbReference>
<dbReference type="SUPFAM" id="SSF56235">
    <property type="entry name" value="N-terminal nucleophile aminohydrolases (Ntn hydrolases)"/>
    <property type="match status" value="1"/>
</dbReference>